<evidence type="ECO:0000313" key="3">
    <source>
        <dbReference type="Proteomes" id="UP000636918"/>
    </source>
</evidence>
<feature type="transmembrane region" description="Helical" evidence="1">
    <location>
        <begin position="86"/>
        <end position="110"/>
    </location>
</feature>
<protein>
    <submittedName>
        <fullName evidence="2">Uncharacterized protein</fullName>
    </submittedName>
</protein>
<organism evidence="2 3">
    <name type="scientific">Nocardioides baculatus</name>
    <dbReference type="NCBI Taxonomy" id="2801337"/>
    <lineage>
        <taxon>Bacteria</taxon>
        <taxon>Bacillati</taxon>
        <taxon>Actinomycetota</taxon>
        <taxon>Actinomycetes</taxon>
        <taxon>Propionibacteriales</taxon>
        <taxon>Nocardioidaceae</taxon>
        <taxon>Nocardioides</taxon>
    </lineage>
</organism>
<gene>
    <name evidence="2" type="ORF">JI751_12605</name>
</gene>
<keyword evidence="1" id="KW-1133">Transmembrane helix</keyword>
<dbReference type="EMBL" id="JAERSG010000003">
    <property type="protein sequence ID" value="MBL0748454.1"/>
    <property type="molecule type" value="Genomic_DNA"/>
</dbReference>
<evidence type="ECO:0000256" key="1">
    <source>
        <dbReference type="SAM" id="Phobius"/>
    </source>
</evidence>
<feature type="transmembrane region" description="Helical" evidence="1">
    <location>
        <begin position="60"/>
        <end position="80"/>
    </location>
</feature>
<name>A0ABS1L9U4_9ACTN</name>
<dbReference type="Proteomes" id="UP000636918">
    <property type="component" value="Unassembled WGS sequence"/>
</dbReference>
<keyword evidence="3" id="KW-1185">Reference proteome</keyword>
<feature type="transmembrane region" description="Helical" evidence="1">
    <location>
        <begin position="7"/>
        <end position="28"/>
    </location>
</feature>
<evidence type="ECO:0000313" key="2">
    <source>
        <dbReference type="EMBL" id="MBL0748454.1"/>
    </source>
</evidence>
<dbReference type="RefSeq" id="WP_201936747.1">
    <property type="nucleotide sequence ID" value="NZ_JAERSG010000003.1"/>
</dbReference>
<keyword evidence="1" id="KW-0812">Transmembrane</keyword>
<sequence length="115" mass="12017">MQSLISRLPVALALAVFAAAMWFVWFGWDDVPYDVWQVLGCGLCVVAGSVAALTRAGRGVVLLAAAATVGFAVPWAAYASSSDDSGLWVVGLVLLLAGVFPGLVVVLTIARLVRR</sequence>
<feature type="transmembrane region" description="Helical" evidence="1">
    <location>
        <begin position="34"/>
        <end position="53"/>
    </location>
</feature>
<accession>A0ABS1L9U4</accession>
<keyword evidence="1" id="KW-0472">Membrane</keyword>
<reference evidence="2 3" key="1">
    <citation type="submission" date="2021-01" db="EMBL/GenBank/DDBJ databases">
        <title>Genome seq and assembly of Nocardiodes sp. G10.</title>
        <authorList>
            <person name="Chhetri G."/>
        </authorList>
    </citation>
    <scope>NUCLEOTIDE SEQUENCE [LARGE SCALE GENOMIC DNA]</scope>
    <source>
        <strain evidence="2 3">G10</strain>
    </source>
</reference>
<proteinExistence type="predicted"/>
<comment type="caution">
    <text evidence="2">The sequence shown here is derived from an EMBL/GenBank/DDBJ whole genome shotgun (WGS) entry which is preliminary data.</text>
</comment>